<evidence type="ECO:0000256" key="8">
    <source>
        <dbReference type="ARBA" id="ARBA00023053"/>
    </source>
</evidence>
<evidence type="ECO:0000256" key="9">
    <source>
        <dbReference type="ARBA" id="ARBA00023065"/>
    </source>
</evidence>
<dbReference type="GO" id="GO:0015824">
    <property type="term" value="P:proline transport"/>
    <property type="evidence" value="ECO:0007669"/>
    <property type="project" value="UniProtKB-UniRule"/>
</dbReference>
<dbReference type="PANTHER" id="PTHR48086">
    <property type="entry name" value="SODIUM/PROLINE SYMPORTER-RELATED"/>
    <property type="match status" value="1"/>
</dbReference>
<dbReference type="PROSITE" id="PS00457">
    <property type="entry name" value="NA_SOLUT_SYMP_2"/>
    <property type="match status" value="1"/>
</dbReference>
<dbReference type="InterPro" id="IPR038377">
    <property type="entry name" value="Na/Glc_symporter_sf"/>
</dbReference>
<evidence type="ECO:0000313" key="16">
    <source>
        <dbReference type="Proteomes" id="UP001211044"/>
    </source>
</evidence>
<feature type="transmembrane region" description="Helical" evidence="14">
    <location>
        <begin position="270"/>
        <end position="295"/>
    </location>
</feature>
<evidence type="ECO:0000256" key="10">
    <source>
        <dbReference type="ARBA" id="ARBA00023136"/>
    </source>
</evidence>
<dbReference type="PROSITE" id="PS50283">
    <property type="entry name" value="NA_SOLUT_SYMP_3"/>
    <property type="match status" value="1"/>
</dbReference>
<comment type="subcellular location">
    <subcellularLocation>
        <location evidence="1 14">Cell membrane</location>
        <topology evidence="1 14">Multi-pass membrane protein</topology>
    </subcellularLocation>
</comment>
<feature type="transmembrane region" description="Helical" evidence="14">
    <location>
        <begin position="371"/>
        <end position="389"/>
    </location>
</feature>
<dbReference type="NCBIfam" id="TIGR02121">
    <property type="entry name" value="Na_Pro_sym"/>
    <property type="match status" value="1"/>
</dbReference>
<keyword evidence="14" id="KW-0029">Amino-acid transport</keyword>
<proteinExistence type="inferred from homology"/>
<sequence length="524" mass="55413">MTQTSGQAIAMIIYFVAMIIIGIWAYTRTQNLDDYMLGGRGLGPAVAALSAGASDMSGWLLMGLPGALYLSGIVEGWIAVGLVVGAWVNWKITAPRLRSYTQVANNSITLPSFLGNRLHDRSNALRIAAGLIIFVFFTFYVSSGMVAGGTFFESAFGMDYHLGMVLVAAVVVLYTLVGGFLAVSWTDLVQGIMMLMALVAVPIVGVVALGGPAAVAEGVRTANPDFLSPFGGASFVGVISALAWGLGYFGQPHIVVRFMALRSPQEAKQARRIGIGWMFLSVLGASGTAIIGIAAHQRGRVQIGQNDAESVFILMGQNLFPVLVAGFMLAAILAAIMSTVSSQLLVTSSAIVEDIYNGLTKRKLTPMGGVNLGRIAVLAVSLLAAGLAWMRTDSILNLVSFAWAGFGAAFGPIVILALYWRKLTTAGALAGMVTGAVTVGVWGTFKWGGLYEIIPGFALCMAVAWAVSKATYKPNSQIDEEFALAERLATVSEQELAEYFGDRTFAGPTISYQNTEGNNQPKID</sequence>
<evidence type="ECO:0000256" key="11">
    <source>
        <dbReference type="ARBA" id="ARBA00023201"/>
    </source>
</evidence>
<protein>
    <recommendedName>
        <fullName evidence="14">Sodium/proline symporter</fullName>
    </recommendedName>
    <alternativeName>
        <fullName evidence="14">Proline permease</fullName>
    </alternativeName>
</protein>
<keyword evidence="6 14" id="KW-0769">Symport</keyword>
<evidence type="ECO:0000256" key="2">
    <source>
        <dbReference type="ARBA" id="ARBA00006434"/>
    </source>
</evidence>
<reference evidence="15" key="1">
    <citation type="submission" date="2023-01" db="EMBL/GenBank/DDBJ databases">
        <title>Comparative Genomic Analysis of the Clinically-Derived Winkia Strain NY0527 Provides Evidence into the Taxonomic Reassignment of Winkia neuii and Characterizes Their Virulence Traits.</title>
        <authorList>
            <person name="Cai X."/>
            <person name="Peng Y."/>
            <person name="Li M."/>
            <person name="Qiu Y."/>
            <person name="Wang Y."/>
            <person name="Xu L."/>
            <person name="Hou Q."/>
        </authorList>
    </citation>
    <scope>NUCLEOTIDE SEQUENCE</scope>
    <source>
        <strain evidence="15">NY0527</strain>
    </source>
</reference>
<evidence type="ECO:0000256" key="13">
    <source>
        <dbReference type="RuleBase" id="RU362091"/>
    </source>
</evidence>
<gene>
    <name evidence="15" type="primary">putP</name>
    <name evidence="15" type="ORF">PIG85_09780</name>
</gene>
<evidence type="ECO:0000256" key="5">
    <source>
        <dbReference type="ARBA" id="ARBA00022692"/>
    </source>
</evidence>
<name>A0AB38XNM7_9ACTO</name>
<dbReference type="GO" id="GO:0031402">
    <property type="term" value="F:sodium ion binding"/>
    <property type="evidence" value="ECO:0007669"/>
    <property type="project" value="UniProtKB-UniRule"/>
</dbReference>
<dbReference type="PANTHER" id="PTHR48086:SF3">
    <property type="entry name" value="SODIUM_PROLINE SYMPORTER"/>
    <property type="match status" value="1"/>
</dbReference>
<keyword evidence="4 14" id="KW-1003">Cell membrane</keyword>
<feature type="transmembrane region" description="Helical" evidence="14">
    <location>
        <begin position="67"/>
        <end position="90"/>
    </location>
</feature>
<feature type="transmembrane region" description="Helical" evidence="14">
    <location>
        <begin position="315"/>
        <end position="336"/>
    </location>
</feature>
<evidence type="ECO:0000256" key="1">
    <source>
        <dbReference type="ARBA" id="ARBA00004651"/>
    </source>
</evidence>
<dbReference type="InterPro" id="IPR050277">
    <property type="entry name" value="Sodium:Solute_Symporter"/>
</dbReference>
<dbReference type="Proteomes" id="UP001211044">
    <property type="component" value="Chromosome"/>
</dbReference>
<evidence type="ECO:0000256" key="4">
    <source>
        <dbReference type="ARBA" id="ARBA00022475"/>
    </source>
</evidence>
<feature type="transmembrane region" description="Helical" evidence="14">
    <location>
        <begin position="124"/>
        <end position="142"/>
    </location>
</feature>
<dbReference type="Pfam" id="PF00474">
    <property type="entry name" value="SSF"/>
    <property type="match status" value="1"/>
</dbReference>
<evidence type="ECO:0000256" key="7">
    <source>
        <dbReference type="ARBA" id="ARBA00022989"/>
    </source>
</evidence>
<dbReference type="CDD" id="cd11475">
    <property type="entry name" value="SLC5sbd_PutP"/>
    <property type="match status" value="1"/>
</dbReference>
<dbReference type="NCBIfam" id="TIGR00813">
    <property type="entry name" value="sss"/>
    <property type="match status" value="1"/>
</dbReference>
<dbReference type="AlphaFoldDB" id="A0AB38XNM7"/>
<keyword evidence="3 14" id="KW-0813">Transport</keyword>
<dbReference type="PROSITE" id="PS00456">
    <property type="entry name" value="NA_SOLUT_SYMP_1"/>
    <property type="match status" value="1"/>
</dbReference>
<keyword evidence="11 14" id="KW-0739">Sodium transport</keyword>
<evidence type="ECO:0000256" key="12">
    <source>
        <dbReference type="ARBA" id="ARBA00033708"/>
    </source>
</evidence>
<dbReference type="GO" id="GO:0005298">
    <property type="term" value="F:proline:sodium symporter activity"/>
    <property type="evidence" value="ECO:0007669"/>
    <property type="project" value="UniProtKB-UniRule"/>
</dbReference>
<feature type="transmembrane region" description="Helical" evidence="14">
    <location>
        <begin position="162"/>
        <end position="183"/>
    </location>
</feature>
<comment type="similarity">
    <text evidence="2 13">Belongs to the sodium:solute symporter (SSF) (TC 2.A.21) family.</text>
</comment>
<evidence type="ECO:0000256" key="3">
    <source>
        <dbReference type="ARBA" id="ARBA00022448"/>
    </source>
</evidence>
<dbReference type="Gene3D" id="1.20.1730.10">
    <property type="entry name" value="Sodium/glucose cotransporter"/>
    <property type="match status" value="1"/>
</dbReference>
<dbReference type="GO" id="GO:0015193">
    <property type="term" value="F:L-proline transmembrane transporter activity"/>
    <property type="evidence" value="ECO:0007669"/>
    <property type="project" value="TreeGrafter"/>
</dbReference>
<dbReference type="KEGG" id="wne:PIG85_09780"/>
<keyword evidence="8 14" id="KW-0915">Sodium</keyword>
<accession>A0AB38XNM7</accession>
<dbReference type="InterPro" id="IPR001734">
    <property type="entry name" value="Na/solute_symporter"/>
</dbReference>
<feature type="transmembrane region" description="Helical" evidence="14">
    <location>
        <begin position="426"/>
        <end position="443"/>
    </location>
</feature>
<dbReference type="InterPro" id="IPR011851">
    <property type="entry name" value="Na/Pro_symporter"/>
</dbReference>
<dbReference type="GO" id="GO:0005886">
    <property type="term" value="C:plasma membrane"/>
    <property type="evidence" value="ECO:0007669"/>
    <property type="project" value="UniProtKB-SubCell"/>
</dbReference>
<evidence type="ECO:0000256" key="14">
    <source>
        <dbReference type="RuleBase" id="RU366012"/>
    </source>
</evidence>
<evidence type="ECO:0000313" key="15">
    <source>
        <dbReference type="EMBL" id="WCE45918.1"/>
    </source>
</evidence>
<dbReference type="RefSeq" id="WP_004808136.1">
    <property type="nucleotide sequence ID" value="NZ_CP116394.1"/>
</dbReference>
<feature type="transmembrane region" description="Helical" evidence="14">
    <location>
        <begin position="195"/>
        <end position="215"/>
    </location>
</feature>
<organism evidence="15 16">
    <name type="scientific">Winkia neuii subsp. anitrata</name>
    <dbReference type="NCBI Taxonomy" id="29318"/>
    <lineage>
        <taxon>Bacteria</taxon>
        <taxon>Bacillati</taxon>
        <taxon>Actinomycetota</taxon>
        <taxon>Actinomycetes</taxon>
        <taxon>Actinomycetales</taxon>
        <taxon>Actinomycetaceae</taxon>
        <taxon>Winkia</taxon>
    </lineage>
</organism>
<dbReference type="EMBL" id="CP116394">
    <property type="protein sequence ID" value="WCE45918.1"/>
    <property type="molecule type" value="Genomic_DNA"/>
</dbReference>
<keyword evidence="10 14" id="KW-0472">Membrane</keyword>
<feature type="transmembrane region" description="Helical" evidence="14">
    <location>
        <begin position="449"/>
        <end position="467"/>
    </location>
</feature>
<feature type="transmembrane region" description="Helical" evidence="14">
    <location>
        <begin position="6"/>
        <end position="27"/>
    </location>
</feature>
<keyword evidence="5 14" id="KW-0812">Transmembrane</keyword>
<dbReference type="InterPro" id="IPR018212">
    <property type="entry name" value="Na/solute_symporter_CS"/>
</dbReference>
<feature type="transmembrane region" description="Helical" evidence="14">
    <location>
        <begin position="395"/>
        <end position="419"/>
    </location>
</feature>
<evidence type="ECO:0000256" key="6">
    <source>
        <dbReference type="ARBA" id="ARBA00022847"/>
    </source>
</evidence>
<feature type="transmembrane region" description="Helical" evidence="14">
    <location>
        <begin position="227"/>
        <end position="249"/>
    </location>
</feature>
<keyword evidence="9 14" id="KW-0406">Ion transport</keyword>
<comment type="function">
    <text evidence="14">Catalyzes the sodium-dependent uptake of extracellular L-proline.</text>
</comment>
<keyword evidence="7 14" id="KW-1133">Transmembrane helix</keyword>
<comment type="catalytic activity">
    <reaction evidence="12">
        <text>L-proline(in) + Na(+)(in) = L-proline(out) + Na(+)(out)</text>
        <dbReference type="Rhea" id="RHEA:28967"/>
        <dbReference type="ChEBI" id="CHEBI:29101"/>
        <dbReference type="ChEBI" id="CHEBI:60039"/>
    </reaction>
</comment>